<dbReference type="FunFam" id="3.40.50.1970:FF:000003">
    <property type="entry name" value="Alcohol dehydrogenase, iron-containing"/>
    <property type="match status" value="1"/>
</dbReference>
<name>A0A2C8A2U1_9ACTN</name>
<dbReference type="Pfam" id="PF00465">
    <property type="entry name" value="Fe-ADH"/>
    <property type="match status" value="1"/>
</dbReference>
<dbReference type="GO" id="GO:0046872">
    <property type="term" value="F:metal ion binding"/>
    <property type="evidence" value="ECO:0007669"/>
    <property type="project" value="InterPro"/>
</dbReference>
<dbReference type="AlphaFoldDB" id="A0A2C8A2U1"/>
<dbReference type="EMBL" id="LT618793">
    <property type="protein sequence ID" value="SCQ79225.1"/>
    <property type="molecule type" value="Genomic_DNA"/>
</dbReference>
<dbReference type="InterPro" id="IPR056798">
    <property type="entry name" value="ADH_Fe_C"/>
</dbReference>
<evidence type="ECO:0000256" key="1">
    <source>
        <dbReference type="ARBA" id="ARBA00023002"/>
    </source>
</evidence>
<dbReference type="Proteomes" id="UP000250080">
    <property type="component" value="Chromosome I"/>
</dbReference>
<feature type="domain" description="Alcohol dehydrogenase iron-type/glycerol dehydrogenase GldA" evidence="2">
    <location>
        <begin position="13"/>
        <end position="158"/>
    </location>
</feature>
<dbReference type="CDD" id="cd08180">
    <property type="entry name" value="PDD"/>
    <property type="match status" value="1"/>
</dbReference>
<evidence type="ECO:0000259" key="3">
    <source>
        <dbReference type="Pfam" id="PF25137"/>
    </source>
</evidence>
<accession>A0A2C8A2U1</accession>
<dbReference type="InterPro" id="IPR001670">
    <property type="entry name" value="ADH_Fe/GldA"/>
</dbReference>
<dbReference type="GO" id="GO:0004022">
    <property type="term" value="F:alcohol dehydrogenase (NAD+) activity"/>
    <property type="evidence" value="ECO:0007669"/>
    <property type="project" value="TreeGrafter"/>
</dbReference>
<dbReference type="PROSITE" id="PS00913">
    <property type="entry name" value="ADH_IRON_1"/>
    <property type="match status" value="1"/>
</dbReference>
<evidence type="ECO:0000259" key="2">
    <source>
        <dbReference type="Pfam" id="PF00465"/>
    </source>
</evidence>
<reference evidence="4 5" key="1">
    <citation type="submission" date="2016-09" db="EMBL/GenBank/DDBJ databases">
        <authorList>
            <person name="Laine KS P."/>
        </authorList>
    </citation>
    <scope>NUCLEOTIDE SEQUENCE [LARGE SCALE GENOMIC DNA]</scope>
    <source>
        <strain evidence="4">PFRJS-23</strain>
    </source>
</reference>
<dbReference type="Gene3D" id="3.40.50.1970">
    <property type="match status" value="1"/>
</dbReference>
<protein>
    <submittedName>
        <fullName evidence="4">PduQ</fullName>
    </submittedName>
</protein>
<dbReference type="Pfam" id="PF25137">
    <property type="entry name" value="ADH_Fe_C"/>
    <property type="match status" value="1"/>
</dbReference>
<feature type="domain" description="Fe-containing alcohol dehydrogenase-like C-terminal" evidence="3">
    <location>
        <begin position="169"/>
        <end position="375"/>
    </location>
</feature>
<dbReference type="PANTHER" id="PTHR11496:SF83">
    <property type="entry name" value="HYDROXYACID-OXOACID TRANSHYDROGENASE, MITOCHONDRIAL"/>
    <property type="match status" value="1"/>
</dbReference>
<sequence length="376" mass="38979">MKQFQLATSLACGPDALTALDRLGGRRVLVITDAFMASSALMDTVRGHLGSAEITVFDQVQPNPDVQAVARGLRAFLDCAPEALLALGGGSPIDTAKAVRKIALEQGQPLSAGFYVVPTTSGTGSEVSSFAVVTDPEHDAKLPMTSPDMVADVAILDPDAVRTCPPTLTADSGMDALSHAVEAYVALDHNDITDALAEKALRLISANLVASFRDGNDLAAREHQQNAATMAGIAFENSGLGIVHGLSHAIGGSFHVAHGRLNGILMPHVIGFNAGELGFGAATLSPIAERYAQLAAAIGIDAATRRGLVTGLVDFITAIRRDLDMPASLTDAGVDRAAFRAAIPQLSQTALRDFCTSGNPRPVTAHELAGLLAHAL</sequence>
<dbReference type="FunFam" id="1.20.1090.10:FF:000001">
    <property type="entry name" value="Aldehyde-alcohol dehydrogenase"/>
    <property type="match status" value="1"/>
</dbReference>
<dbReference type="Gene3D" id="1.20.1090.10">
    <property type="entry name" value="Dehydroquinate synthase-like - alpha domain"/>
    <property type="match status" value="1"/>
</dbReference>
<dbReference type="InterPro" id="IPR018211">
    <property type="entry name" value="ADH_Fe_CS"/>
</dbReference>
<gene>
    <name evidence="4" type="ORF">PFR_JS23_1330</name>
</gene>
<evidence type="ECO:0000313" key="5">
    <source>
        <dbReference type="Proteomes" id="UP000250080"/>
    </source>
</evidence>
<organism evidence="4 5">
    <name type="scientific">Propionibacterium freudenreichii</name>
    <dbReference type="NCBI Taxonomy" id="1744"/>
    <lineage>
        <taxon>Bacteria</taxon>
        <taxon>Bacillati</taxon>
        <taxon>Actinomycetota</taxon>
        <taxon>Actinomycetes</taxon>
        <taxon>Propionibacteriales</taxon>
        <taxon>Propionibacteriaceae</taxon>
        <taxon>Propionibacterium</taxon>
    </lineage>
</organism>
<dbReference type="RefSeq" id="WP_013160805.1">
    <property type="nucleotide sequence ID" value="NZ_CCYR01000049.1"/>
</dbReference>
<dbReference type="OMA" id="HAMSHQV"/>
<dbReference type="SUPFAM" id="SSF56796">
    <property type="entry name" value="Dehydroquinate synthase-like"/>
    <property type="match status" value="1"/>
</dbReference>
<keyword evidence="1" id="KW-0560">Oxidoreductase</keyword>
<evidence type="ECO:0000313" key="4">
    <source>
        <dbReference type="EMBL" id="SCQ79225.1"/>
    </source>
</evidence>
<proteinExistence type="predicted"/>
<dbReference type="PANTHER" id="PTHR11496">
    <property type="entry name" value="ALCOHOL DEHYDROGENASE"/>
    <property type="match status" value="1"/>
</dbReference>
<dbReference type="InterPro" id="IPR039697">
    <property type="entry name" value="Alcohol_dehydrogenase_Fe"/>
</dbReference>